<evidence type="ECO:0000313" key="4">
    <source>
        <dbReference type="Proteomes" id="UP000188145"/>
    </source>
</evidence>
<reference evidence="4" key="1">
    <citation type="submission" date="2017-02" db="EMBL/GenBank/DDBJ databases">
        <title>Tessaracoccus aquaemaris sp. nov., isolated from the intestine of a Korean rockfish, Sebastes schlegelii, in a marine aquaculture pond.</title>
        <authorList>
            <person name="Tak E.J."/>
            <person name="Bae J.-W."/>
        </authorList>
    </citation>
    <scope>NUCLEOTIDE SEQUENCE [LARGE SCALE GENOMIC DNA]</scope>
    <source>
        <strain evidence="4">NSG39</strain>
    </source>
</reference>
<feature type="domain" description="GerMN" evidence="2">
    <location>
        <begin position="190"/>
        <end position="281"/>
    </location>
</feature>
<dbReference type="EMBL" id="CP019606">
    <property type="protein sequence ID" value="AQP46961.1"/>
    <property type="molecule type" value="Genomic_DNA"/>
</dbReference>
<dbReference type="STRING" id="1332264.BW730_04925"/>
<dbReference type="OrthoDB" id="3226781at2"/>
<dbReference type="InterPro" id="IPR059026">
    <property type="entry name" value="LpqB_N"/>
</dbReference>
<dbReference type="Proteomes" id="UP000188145">
    <property type="component" value="Chromosome"/>
</dbReference>
<name>A0A1Q2CLI1_9ACTN</name>
<feature type="signal peptide" evidence="1">
    <location>
        <begin position="1"/>
        <end position="23"/>
    </location>
</feature>
<dbReference type="SMART" id="SM00909">
    <property type="entry name" value="Germane"/>
    <property type="match status" value="1"/>
</dbReference>
<evidence type="ECO:0000313" key="3">
    <source>
        <dbReference type="EMBL" id="AQP46961.1"/>
    </source>
</evidence>
<organism evidence="3 4">
    <name type="scientific">Tessaracoccus aquimaris</name>
    <dbReference type="NCBI Taxonomy" id="1332264"/>
    <lineage>
        <taxon>Bacteria</taxon>
        <taxon>Bacillati</taxon>
        <taxon>Actinomycetota</taxon>
        <taxon>Actinomycetes</taxon>
        <taxon>Propionibacteriales</taxon>
        <taxon>Propionibacteriaceae</taxon>
        <taxon>Tessaracoccus</taxon>
    </lineage>
</organism>
<dbReference type="InterPro" id="IPR011044">
    <property type="entry name" value="Quino_amine_DH_bsu"/>
</dbReference>
<dbReference type="RefSeq" id="WP_077685277.1">
    <property type="nucleotide sequence ID" value="NZ_CP019606.1"/>
</dbReference>
<evidence type="ECO:0000259" key="2">
    <source>
        <dbReference type="SMART" id="SM00909"/>
    </source>
</evidence>
<proteinExistence type="predicted"/>
<dbReference type="KEGG" id="tes:BW730_04925"/>
<protein>
    <recommendedName>
        <fullName evidence="2">GerMN domain-containing protein</fullName>
    </recommendedName>
</protein>
<accession>A0A1Q2CLI1</accession>
<keyword evidence="4" id="KW-1185">Reference proteome</keyword>
<evidence type="ECO:0000256" key="1">
    <source>
        <dbReference type="SAM" id="SignalP"/>
    </source>
</evidence>
<dbReference type="PROSITE" id="PS51257">
    <property type="entry name" value="PROKAR_LIPOPROTEIN"/>
    <property type="match status" value="1"/>
</dbReference>
<dbReference type="InterPro" id="IPR018910">
    <property type="entry name" value="LpqB_C"/>
</dbReference>
<keyword evidence="1" id="KW-0732">Signal</keyword>
<dbReference type="Pfam" id="PF10646">
    <property type="entry name" value="Germane"/>
    <property type="match status" value="1"/>
</dbReference>
<dbReference type="Pfam" id="PF25976">
    <property type="entry name" value="LpqB_N"/>
    <property type="match status" value="1"/>
</dbReference>
<dbReference type="Pfam" id="PF10647">
    <property type="entry name" value="Gmad1"/>
    <property type="match status" value="1"/>
</dbReference>
<dbReference type="InterPro" id="IPR019606">
    <property type="entry name" value="GerMN"/>
</dbReference>
<dbReference type="SUPFAM" id="SSF50969">
    <property type="entry name" value="YVTN repeat-like/Quinoprotein amine dehydrogenase"/>
    <property type="match status" value="1"/>
</dbReference>
<feature type="chain" id="PRO_5013111805" description="GerMN domain-containing protein" evidence="1">
    <location>
        <begin position="24"/>
        <end position="564"/>
    </location>
</feature>
<sequence>MRRAWLALVAVLLATLTACTGIATSGPIEEVPMSAQPPGIDVAPEPPQAGITPSRLVEGFLQAMADPEGDYAVARQYLTSQANDGWQPIGAVVYDGSVTGDAAEASIDGMAIGELDAAGHYAAQLRAFEHDFGVVKQDDEWRIGVPPGGLLLSRYIFERYYSEVTVYYMSTTGTHVVPDPIHLPESKVSPTGIIDSLLDGPSESIARAVSNAIPVTVKLGDNEASIDPQGVVTVDLTGLSSSLGDDARRRIGAQLLWSLTSIPRVTGLAVTRDGLPFTLPDSNAQGVLELATQQGYQVLSRAVPTPELFAIRDGVPGRLSETFEALIRQETRYSELAISLDGGTLALIDETRTVLSMGPRAGQTSAVATAGLSNLRRPQFVLGSLWLLGDETDGTTRLIVVQRGRDPERVAFDEVPGSRIEGFAVSPTGARAAIILSHGQERSLGLGTVLSASPVRVVGWRELELIGDQNQRLSNVQAVTWSDETLLGLIGTKGSQPSVFTAHVDGSRIEDLAPSGAPVDITALARQGGGPIAIRTDTGSAWRYDARTRWHRLADNISSVAYGG</sequence>
<gene>
    <name evidence="3" type="ORF">BW730_04925</name>
</gene>
<dbReference type="AlphaFoldDB" id="A0A1Q2CLI1"/>